<evidence type="ECO:0000313" key="4">
    <source>
        <dbReference type="Proteomes" id="UP000002508"/>
    </source>
</evidence>
<dbReference type="SUPFAM" id="SSF48576">
    <property type="entry name" value="Terpenoid synthases"/>
    <property type="match status" value="1"/>
</dbReference>
<dbReference type="OrthoDB" id="9787280at2"/>
<dbReference type="eggNOG" id="COG1562">
    <property type="taxonomic scope" value="Bacteria"/>
</dbReference>
<dbReference type="InterPro" id="IPR044843">
    <property type="entry name" value="Trans_IPPS_bact-type"/>
</dbReference>
<protein>
    <submittedName>
        <fullName evidence="3">Squalene/phytoene synthase</fullName>
    </submittedName>
</protein>
<dbReference type="SFLD" id="SFLDS00005">
    <property type="entry name" value="Isoprenoid_Synthase_Type_I"/>
    <property type="match status" value="1"/>
</dbReference>
<dbReference type="GO" id="GO:0004311">
    <property type="term" value="F:geranylgeranyl diphosphate synthase activity"/>
    <property type="evidence" value="ECO:0007669"/>
    <property type="project" value="InterPro"/>
</dbReference>
<dbReference type="PROSITE" id="PS01045">
    <property type="entry name" value="SQUALEN_PHYTOEN_SYN_2"/>
    <property type="match status" value="1"/>
</dbReference>
<evidence type="ECO:0000256" key="2">
    <source>
        <dbReference type="ARBA" id="ARBA00022679"/>
    </source>
</evidence>
<dbReference type="SFLD" id="SFLDG01018">
    <property type="entry name" value="Squalene/Phytoene_Synthase_Lik"/>
    <property type="match status" value="1"/>
</dbReference>
<accession>B8G6B8</accession>
<evidence type="ECO:0000256" key="1">
    <source>
        <dbReference type="ARBA" id="ARBA00004829"/>
    </source>
</evidence>
<dbReference type="HOGENOM" id="CLU_037269_1_3_0"/>
<dbReference type="CDD" id="cd00683">
    <property type="entry name" value="Trans_IPPS_HH"/>
    <property type="match status" value="1"/>
</dbReference>
<dbReference type="STRING" id="326427.Cagg_0937"/>
<name>B8G6B8_CHLAD</name>
<keyword evidence="2" id="KW-0808">Transferase</keyword>
<dbReference type="RefSeq" id="WP_012616221.1">
    <property type="nucleotide sequence ID" value="NC_011831.1"/>
</dbReference>
<dbReference type="Proteomes" id="UP000002508">
    <property type="component" value="Chromosome"/>
</dbReference>
<dbReference type="InterPro" id="IPR019845">
    <property type="entry name" value="Squalene/phytoene_synthase_CS"/>
</dbReference>
<dbReference type="InterPro" id="IPR033904">
    <property type="entry name" value="Trans_IPPS_HH"/>
</dbReference>
<reference evidence="3" key="1">
    <citation type="submission" date="2008-12" db="EMBL/GenBank/DDBJ databases">
        <title>Complete sequence of Chloroflexus aggregans DSM 9485.</title>
        <authorList>
            <consortium name="US DOE Joint Genome Institute"/>
            <person name="Lucas S."/>
            <person name="Copeland A."/>
            <person name="Lapidus A."/>
            <person name="Glavina del Rio T."/>
            <person name="Dalin E."/>
            <person name="Tice H."/>
            <person name="Pitluck S."/>
            <person name="Foster B."/>
            <person name="Larimer F."/>
            <person name="Land M."/>
            <person name="Hauser L."/>
            <person name="Kyrpides N."/>
            <person name="Mikhailova N."/>
            <person name="Bryant D."/>
            <person name="Richardson P."/>
        </authorList>
    </citation>
    <scope>NUCLEOTIDE SEQUENCE</scope>
    <source>
        <strain evidence="3">DSM 9485</strain>
    </source>
</reference>
<dbReference type="GO" id="GO:0016117">
    <property type="term" value="P:carotenoid biosynthetic process"/>
    <property type="evidence" value="ECO:0007669"/>
    <property type="project" value="UniProtKB-ARBA"/>
</dbReference>
<dbReference type="InterPro" id="IPR002060">
    <property type="entry name" value="Squ/phyt_synthse"/>
</dbReference>
<dbReference type="GO" id="GO:0051996">
    <property type="term" value="F:squalene synthase [NAD(P)H] activity"/>
    <property type="evidence" value="ECO:0007669"/>
    <property type="project" value="InterPro"/>
</dbReference>
<gene>
    <name evidence="3" type="ordered locus">Cagg_0937</name>
</gene>
<dbReference type="AlphaFoldDB" id="B8G6B8"/>
<comment type="pathway">
    <text evidence="1">Carotenoid biosynthesis.</text>
</comment>
<dbReference type="SFLD" id="SFLDG01212">
    <property type="entry name" value="Phytoene_synthase_like"/>
    <property type="match status" value="1"/>
</dbReference>
<sequence>MSLNSISVITRGNGLPVSQALPADEQLAQLFHLSDVPSSSSADQLPPPRVRSLAEAYAFCDEVIRRHSKSFFFSTQFLPPPQRRAVRALYAFCRTTDDTVDMARTDPARALAEWVRVARRPCLDTAHPVLLAWADTCQRYNLSPHLIDELLAGVAMDLTISRYATFADLWLYCYRVASVVGMLVIGITGAAPGATPYAIKLGVALQLTNILRDVGEDANRGRVYLPIDELARFGLTADDILARVYDERFIALMKFQIERTHRLYDESWPGIALLPPEVRLAVAAAARVYRGILDKIVANRYDSYNHRAYLSLREKVARLPGIWWDVHRLGR</sequence>
<proteinExistence type="predicted"/>
<keyword evidence="4" id="KW-1185">Reference proteome</keyword>
<dbReference type="InterPro" id="IPR008949">
    <property type="entry name" value="Isoprenoid_synthase_dom_sf"/>
</dbReference>
<dbReference type="KEGG" id="cag:Cagg_0937"/>
<evidence type="ECO:0000313" key="3">
    <source>
        <dbReference type="EMBL" id="ACL23855.1"/>
    </source>
</evidence>
<dbReference type="PANTHER" id="PTHR31480">
    <property type="entry name" value="BIFUNCTIONAL LYCOPENE CYCLASE/PHYTOENE SYNTHASE"/>
    <property type="match status" value="1"/>
</dbReference>
<organism evidence="3 4">
    <name type="scientific">Chloroflexus aggregans (strain MD-66 / DSM 9485)</name>
    <dbReference type="NCBI Taxonomy" id="326427"/>
    <lineage>
        <taxon>Bacteria</taxon>
        <taxon>Bacillati</taxon>
        <taxon>Chloroflexota</taxon>
        <taxon>Chloroflexia</taxon>
        <taxon>Chloroflexales</taxon>
        <taxon>Chloroflexineae</taxon>
        <taxon>Chloroflexaceae</taxon>
        <taxon>Chloroflexus</taxon>
    </lineage>
</organism>
<dbReference type="EMBL" id="CP001337">
    <property type="protein sequence ID" value="ACL23855.1"/>
    <property type="molecule type" value="Genomic_DNA"/>
</dbReference>
<dbReference type="Pfam" id="PF00494">
    <property type="entry name" value="SQS_PSY"/>
    <property type="match status" value="1"/>
</dbReference>
<dbReference type="Gene3D" id="1.10.600.10">
    <property type="entry name" value="Farnesyl Diphosphate Synthase"/>
    <property type="match status" value="1"/>
</dbReference>